<evidence type="ECO:0000256" key="8">
    <source>
        <dbReference type="RuleBase" id="RU003376"/>
    </source>
</evidence>
<feature type="transmembrane region" description="Helical" evidence="9">
    <location>
        <begin position="42"/>
        <end position="64"/>
    </location>
</feature>
<comment type="subcellular location">
    <subcellularLocation>
        <location evidence="1 8">Cell membrane</location>
        <topology evidence="1 8">Multi-pass membrane protein</topology>
    </subcellularLocation>
</comment>
<gene>
    <name evidence="11" type="ORF">ACFO4N_13795</name>
</gene>
<name>A0ABV9GSV0_9BACL</name>
<dbReference type="SUPFAM" id="SSF81452">
    <property type="entry name" value="Cytochrome c oxidase subunit III-like"/>
    <property type="match status" value="1"/>
</dbReference>
<dbReference type="PANTHER" id="PTHR11403:SF2">
    <property type="entry name" value="CYTOCHROME BO(3) UBIQUINOL OXIDASE SUBUNIT 3"/>
    <property type="match status" value="1"/>
</dbReference>
<feature type="transmembrane region" description="Helical" evidence="9">
    <location>
        <begin position="193"/>
        <end position="215"/>
    </location>
</feature>
<keyword evidence="7 9" id="KW-0472">Membrane</keyword>
<dbReference type="Gene3D" id="1.20.120.80">
    <property type="entry name" value="Cytochrome c oxidase, subunit III, four-helix bundle"/>
    <property type="match status" value="1"/>
</dbReference>
<dbReference type="InterPro" id="IPR013833">
    <property type="entry name" value="Cyt_c_oxidase_su3_a-hlx"/>
</dbReference>
<evidence type="ECO:0000256" key="6">
    <source>
        <dbReference type="ARBA" id="ARBA00023002"/>
    </source>
</evidence>
<keyword evidence="5 9" id="KW-1133">Transmembrane helix</keyword>
<keyword evidence="4 8" id="KW-0812">Transmembrane</keyword>
<evidence type="ECO:0000259" key="10">
    <source>
        <dbReference type="PROSITE" id="PS50253"/>
    </source>
</evidence>
<dbReference type="Pfam" id="PF00510">
    <property type="entry name" value="COX3"/>
    <property type="match status" value="1"/>
</dbReference>
<comment type="similarity">
    <text evidence="2 8">Belongs to the cytochrome c oxidase subunit 3 family.</text>
</comment>
<dbReference type="RefSeq" id="WP_376846873.1">
    <property type="nucleotide sequence ID" value="NZ_JBHSFW010000012.1"/>
</dbReference>
<evidence type="ECO:0000256" key="2">
    <source>
        <dbReference type="ARBA" id="ARBA00010581"/>
    </source>
</evidence>
<feature type="transmembrane region" description="Helical" evidence="9">
    <location>
        <begin position="84"/>
        <end position="102"/>
    </location>
</feature>
<sequence>MIAFGGNETTIDDKRHKRARAAANSPAHLLEYKKPEGRLNILGFWLFLATDLVLFACLFATYLVLRTHVDGGPSDHALFEPYGFMAETIILLTSSFTGSLIIYEMRNHNRQRMLGWMVVTVLLGVLFVGYEAYEFFNYAASGATMGRSAFLSAFFTLVGTHGGHVTLGIIWMISVMTQVAKYGIDADTARKSFIVGLYWHFLDIVWVFIFTVVYMTGVVS</sequence>
<dbReference type="Proteomes" id="UP001596022">
    <property type="component" value="Unassembled WGS sequence"/>
</dbReference>
<organism evidence="11 12">
    <name type="scientific">Camelliibacillus cellulosilyticus</name>
    <dbReference type="NCBI Taxonomy" id="2174486"/>
    <lineage>
        <taxon>Bacteria</taxon>
        <taxon>Bacillati</taxon>
        <taxon>Bacillota</taxon>
        <taxon>Bacilli</taxon>
        <taxon>Bacillales</taxon>
        <taxon>Sporolactobacillaceae</taxon>
        <taxon>Camelliibacillus</taxon>
    </lineage>
</organism>
<dbReference type="PROSITE" id="PS50253">
    <property type="entry name" value="COX3"/>
    <property type="match status" value="1"/>
</dbReference>
<dbReference type="CDD" id="cd02863">
    <property type="entry name" value="Ubiquinol_oxidase_III"/>
    <property type="match status" value="1"/>
</dbReference>
<evidence type="ECO:0000256" key="4">
    <source>
        <dbReference type="ARBA" id="ARBA00022692"/>
    </source>
</evidence>
<evidence type="ECO:0000256" key="9">
    <source>
        <dbReference type="SAM" id="Phobius"/>
    </source>
</evidence>
<feature type="transmembrane region" description="Helical" evidence="9">
    <location>
        <begin position="114"/>
        <end position="133"/>
    </location>
</feature>
<proteinExistence type="inferred from homology"/>
<protein>
    <submittedName>
        <fullName evidence="11">Cytochrome (Ubi)quinol oxidase subunit III</fullName>
    </submittedName>
</protein>
<dbReference type="InterPro" id="IPR024791">
    <property type="entry name" value="Cyt_c/ubiquinol_Oxase_su3"/>
</dbReference>
<accession>A0ABV9GSV0</accession>
<comment type="caution">
    <text evidence="11">The sequence shown here is derived from an EMBL/GenBank/DDBJ whole genome shotgun (WGS) entry which is preliminary data.</text>
</comment>
<evidence type="ECO:0000256" key="5">
    <source>
        <dbReference type="ARBA" id="ARBA00022989"/>
    </source>
</evidence>
<keyword evidence="3" id="KW-1003">Cell membrane</keyword>
<dbReference type="EMBL" id="JBHSFW010000012">
    <property type="protein sequence ID" value="MFC4619780.1"/>
    <property type="molecule type" value="Genomic_DNA"/>
</dbReference>
<evidence type="ECO:0000256" key="1">
    <source>
        <dbReference type="ARBA" id="ARBA00004651"/>
    </source>
</evidence>
<evidence type="ECO:0000313" key="11">
    <source>
        <dbReference type="EMBL" id="MFC4619780.1"/>
    </source>
</evidence>
<evidence type="ECO:0000313" key="12">
    <source>
        <dbReference type="Proteomes" id="UP001596022"/>
    </source>
</evidence>
<keyword evidence="12" id="KW-1185">Reference proteome</keyword>
<dbReference type="InterPro" id="IPR035973">
    <property type="entry name" value="Cyt_c_oxidase_su3-like_sf"/>
</dbReference>
<feature type="transmembrane region" description="Helical" evidence="9">
    <location>
        <begin position="153"/>
        <end position="173"/>
    </location>
</feature>
<reference evidence="12" key="1">
    <citation type="journal article" date="2019" name="Int. J. Syst. Evol. Microbiol.">
        <title>The Global Catalogue of Microorganisms (GCM) 10K type strain sequencing project: providing services to taxonomists for standard genome sequencing and annotation.</title>
        <authorList>
            <consortium name="The Broad Institute Genomics Platform"/>
            <consortium name="The Broad Institute Genome Sequencing Center for Infectious Disease"/>
            <person name="Wu L."/>
            <person name="Ma J."/>
        </authorList>
    </citation>
    <scope>NUCLEOTIDE SEQUENCE [LARGE SCALE GENOMIC DNA]</scope>
    <source>
        <strain evidence="12">CGMCC 1.16306</strain>
    </source>
</reference>
<keyword evidence="6" id="KW-0560">Oxidoreductase</keyword>
<dbReference type="PANTHER" id="PTHR11403">
    <property type="entry name" value="CYTOCHROME C OXIDASE SUBUNIT III"/>
    <property type="match status" value="1"/>
</dbReference>
<feature type="domain" description="Heme-copper oxidase subunit III family profile" evidence="10">
    <location>
        <begin position="42"/>
        <end position="218"/>
    </location>
</feature>
<evidence type="ECO:0000256" key="3">
    <source>
        <dbReference type="ARBA" id="ARBA00022475"/>
    </source>
</evidence>
<dbReference type="InterPro" id="IPR033946">
    <property type="entry name" value="Ubiquinol_oxase_su3_dom"/>
</dbReference>
<evidence type="ECO:0000256" key="7">
    <source>
        <dbReference type="ARBA" id="ARBA00023136"/>
    </source>
</evidence>
<dbReference type="InterPro" id="IPR000298">
    <property type="entry name" value="Cyt_c_oxidase-like_su3"/>
</dbReference>